<dbReference type="InterPro" id="IPR036271">
    <property type="entry name" value="Tet_transcr_reg_TetR-rel_C_sf"/>
</dbReference>
<evidence type="ECO:0000259" key="5">
    <source>
        <dbReference type="PROSITE" id="PS50977"/>
    </source>
</evidence>
<dbReference type="PROSITE" id="PS50977">
    <property type="entry name" value="HTH_TETR_2"/>
    <property type="match status" value="1"/>
</dbReference>
<dbReference type="PANTHER" id="PTHR30055">
    <property type="entry name" value="HTH-TYPE TRANSCRIPTIONAL REGULATOR RUTR"/>
    <property type="match status" value="1"/>
</dbReference>
<evidence type="ECO:0000256" key="3">
    <source>
        <dbReference type="ARBA" id="ARBA00023163"/>
    </source>
</evidence>
<dbReference type="PANTHER" id="PTHR30055:SF234">
    <property type="entry name" value="HTH-TYPE TRANSCRIPTIONAL REGULATOR BETI"/>
    <property type="match status" value="1"/>
</dbReference>
<evidence type="ECO:0000256" key="1">
    <source>
        <dbReference type="ARBA" id="ARBA00023015"/>
    </source>
</evidence>
<evidence type="ECO:0000313" key="7">
    <source>
        <dbReference type="Proteomes" id="UP001183410"/>
    </source>
</evidence>
<dbReference type="Gene3D" id="1.10.357.10">
    <property type="entry name" value="Tetracycline Repressor, domain 2"/>
    <property type="match status" value="1"/>
</dbReference>
<keyword evidence="3" id="KW-0804">Transcription</keyword>
<gene>
    <name evidence="6" type="ORF">RM844_13555</name>
</gene>
<evidence type="ECO:0000256" key="2">
    <source>
        <dbReference type="ARBA" id="ARBA00023125"/>
    </source>
</evidence>
<reference evidence="7" key="1">
    <citation type="submission" date="2023-07" db="EMBL/GenBank/DDBJ databases">
        <title>30 novel species of actinomycetes from the DSMZ collection.</title>
        <authorList>
            <person name="Nouioui I."/>
        </authorList>
    </citation>
    <scope>NUCLEOTIDE SEQUENCE [LARGE SCALE GENOMIC DNA]</scope>
    <source>
        <strain evidence="7">DSM 44915</strain>
    </source>
</reference>
<comment type="caution">
    <text evidence="6">The sequence shown here is derived from an EMBL/GenBank/DDBJ whole genome shotgun (WGS) entry which is preliminary data.</text>
</comment>
<sequence>MDLSPQRARTRQAILDAAAAQWCRDPTASLGDVAAVAGVGRATLHRYFSDRHALHTALVSDSWRTLRAMIDEADPTTGSALDVIQRIVTAMVHAGDRVRFLFAATEGTPSEADAGVAQEVDDILLAEIERGQREGTLDATVPARWIELMIWSTVYTGLQAISDGLIPRHGADRLIRRTLRRAVGGSAPQR</sequence>
<feature type="domain" description="HTH tetR-type" evidence="5">
    <location>
        <begin position="8"/>
        <end position="66"/>
    </location>
</feature>
<dbReference type="RefSeq" id="WP_311667372.1">
    <property type="nucleotide sequence ID" value="NZ_JAVREO010000007.1"/>
</dbReference>
<dbReference type="EMBL" id="JAVREO010000007">
    <property type="protein sequence ID" value="MDT0267311.1"/>
    <property type="molecule type" value="Genomic_DNA"/>
</dbReference>
<accession>A0ABU2JQQ3</accession>
<keyword evidence="1" id="KW-0805">Transcription regulation</keyword>
<dbReference type="SUPFAM" id="SSF48498">
    <property type="entry name" value="Tetracyclin repressor-like, C-terminal domain"/>
    <property type="match status" value="1"/>
</dbReference>
<evidence type="ECO:0000313" key="6">
    <source>
        <dbReference type="EMBL" id="MDT0267311.1"/>
    </source>
</evidence>
<dbReference type="Proteomes" id="UP001183410">
    <property type="component" value="Unassembled WGS sequence"/>
</dbReference>
<keyword evidence="2 4" id="KW-0238">DNA-binding</keyword>
<name>A0ABU2JQQ3_9ACTN</name>
<evidence type="ECO:0000256" key="4">
    <source>
        <dbReference type="PROSITE-ProRule" id="PRU00335"/>
    </source>
</evidence>
<feature type="DNA-binding region" description="H-T-H motif" evidence="4">
    <location>
        <begin position="29"/>
        <end position="48"/>
    </location>
</feature>
<dbReference type="InterPro" id="IPR050109">
    <property type="entry name" value="HTH-type_TetR-like_transc_reg"/>
</dbReference>
<dbReference type="InterPro" id="IPR009057">
    <property type="entry name" value="Homeodomain-like_sf"/>
</dbReference>
<organism evidence="6 7">
    <name type="scientific">Streptomyces chisholmiae</name>
    <dbReference type="NCBI Taxonomy" id="3075540"/>
    <lineage>
        <taxon>Bacteria</taxon>
        <taxon>Bacillati</taxon>
        <taxon>Actinomycetota</taxon>
        <taxon>Actinomycetes</taxon>
        <taxon>Kitasatosporales</taxon>
        <taxon>Streptomycetaceae</taxon>
        <taxon>Streptomyces</taxon>
    </lineage>
</organism>
<protein>
    <submittedName>
        <fullName evidence="6">TetR/AcrR family transcriptional regulator</fullName>
    </submittedName>
</protein>
<keyword evidence="7" id="KW-1185">Reference proteome</keyword>
<dbReference type="SUPFAM" id="SSF46689">
    <property type="entry name" value="Homeodomain-like"/>
    <property type="match status" value="1"/>
</dbReference>
<dbReference type="InterPro" id="IPR001647">
    <property type="entry name" value="HTH_TetR"/>
</dbReference>
<proteinExistence type="predicted"/>